<keyword evidence="1" id="KW-0489">Methyltransferase</keyword>
<dbReference type="EMBL" id="JBHRXX010000005">
    <property type="protein sequence ID" value="MFC3684228.1"/>
    <property type="molecule type" value="Genomic_DNA"/>
</dbReference>
<protein>
    <submittedName>
        <fullName evidence="3">Biotin synthase</fullName>
    </submittedName>
</protein>
<dbReference type="Gene3D" id="3.40.50.150">
    <property type="entry name" value="Vaccinia Virus protein VP39"/>
    <property type="match status" value="1"/>
</dbReference>
<organism evidence="3 4">
    <name type="scientific">Hydrogenophaga luteola</name>
    <dbReference type="NCBI Taxonomy" id="1591122"/>
    <lineage>
        <taxon>Bacteria</taxon>
        <taxon>Pseudomonadati</taxon>
        <taxon>Pseudomonadota</taxon>
        <taxon>Betaproteobacteria</taxon>
        <taxon>Burkholderiales</taxon>
        <taxon>Comamonadaceae</taxon>
        <taxon>Hydrogenophaga</taxon>
    </lineage>
</organism>
<dbReference type="PANTHER" id="PTHR13090">
    <property type="entry name" value="ARGININE-HYDROXYLASE NDUFAF5, MITOCHONDRIAL"/>
    <property type="match status" value="1"/>
</dbReference>
<sequence length="301" mass="33878">MTNPTEELPVPGLDPVAARRWLLRSHAASPWLHEEVARRMIDRLQWFREQPASWLHWEPLVGGLEAHRELAARLPGARCLVSAEDPRVLRRLEGDAGRSLRSILGWGKSSTPGVATADTRVAMLWANMVLHQESRPQALLRRWHGHIDVGGFLMFSCLGPDSLSELRGVYQRQGWPSPAHSFTDMHDWGDMLVQAGFAEPVMDMERITLTYSSAAAMLDELRSFGRNLGAARFPALRGRGWRARIESAIEQHGPRDGQGRLTLGFEINYGHAFKSAPRPRAGESQSVSVDEMRAMLRKRRN</sequence>
<evidence type="ECO:0000313" key="3">
    <source>
        <dbReference type="EMBL" id="MFC3684228.1"/>
    </source>
</evidence>
<dbReference type="Proteomes" id="UP001595729">
    <property type="component" value="Unassembled WGS sequence"/>
</dbReference>
<dbReference type="RefSeq" id="WP_382173964.1">
    <property type="nucleotide sequence ID" value="NZ_JBHRXX010000005.1"/>
</dbReference>
<comment type="caution">
    <text evidence="3">The sequence shown here is derived from an EMBL/GenBank/DDBJ whole genome shotgun (WGS) entry which is preliminary data.</text>
</comment>
<proteinExistence type="predicted"/>
<dbReference type="PANTHER" id="PTHR13090:SF1">
    <property type="entry name" value="ARGININE-HYDROXYLASE NDUFAF5, MITOCHONDRIAL"/>
    <property type="match status" value="1"/>
</dbReference>
<accession>A0ABV7W328</accession>
<evidence type="ECO:0000256" key="2">
    <source>
        <dbReference type="ARBA" id="ARBA00022679"/>
    </source>
</evidence>
<gene>
    <name evidence="3" type="ORF">ACFOPI_11540</name>
</gene>
<evidence type="ECO:0000256" key="1">
    <source>
        <dbReference type="ARBA" id="ARBA00022603"/>
    </source>
</evidence>
<name>A0ABV7W328_9BURK</name>
<keyword evidence="4" id="KW-1185">Reference proteome</keyword>
<evidence type="ECO:0000313" key="4">
    <source>
        <dbReference type="Proteomes" id="UP001595729"/>
    </source>
</evidence>
<reference evidence="4" key="1">
    <citation type="journal article" date="2019" name="Int. J. Syst. Evol. Microbiol.">
        <title>The Global Catalogue of Microorganisms (GCM) 10K type strain sequencing project: providing services to taxonomists for standard genome sequencing and annotation.</title>
        <authorList>
            <consortium name="The Broad Institute Genomics Platform"/>
            <consortium name="The Broad Institute Genome Sequencing Center for Infectious Disease"/>
            <person name="Wu L."/>
            <person name="Ma J."/>
        </authorList>
    </citation>
    <scope>NUCLEOTIDE SEQUENCE [LARGE SCALE GENOMIC DNA]</scope>
    <source>
        <strain evidence="4">KCTC 42501</strain>
    </source>
</reference>
<keyword evidence="2" id="KW-0808">Transferase</keyword>
<dbReference type="InterPro" id="IPR050602">
    <property type="entry name" value="Malonyl-ACP_OMT"/>
</dbReference>
<dbReference type="SUPFAM" id="SSF53335">
    <property type="entry name" value="S-adenosyl-L-methionine-dependent methyltransferases"/>
    <property type="match status" value="1"/>
</dbReference>
<dbReference type="InterPro" id="IPR029063">
    <property type="entry name" value="SAM-dependent_MTases_sf"/>
</dbReference>